<dbReference type="InterPro" id="IPR009050">
    <property type="entry name" value="Globin-like_sf"/>
</dbReference>
<accession>A0ABN6PTF7</accession>
<dbReference type="Gene3D" id="1.10.490.10">
    <property type="entry name" value="Globins"/>
    <property type="match status" value="1"/>
</dbReference>
<dbReference type="RefSeq" id="WP_251971090.1">
    <property type="nucleotide sequence ID" value="NZ_AP025730.1"/>
</dbReference>
<evidence type="ECO:0000313" key="2">
    <source>
        <dbReference type="EMBL" id="BDI07943.1"/>
    </source>
</evidence>
<dbReference type="Pfam" id="PF11563">
    <property type="entry name" value="Protoglobin"/>
    <property type="match status" value="1"/>
</dbReference>
<dbReference type="EMBL" id="AP025730">
    <property type="protein sequence ID" value="BDI07943.1"/>
    <property type="molecule type" value="Genomic_DNA"/>
</dbReference>
<dbReference type="Proteomes" id="UP001057498">
    <property type="component" value="Chromosome"/>
</dbReference>
<evidence type="ECO:0000313" key="3">
    <source>
        <dbReference type="Proteomes" id="UP001057498"/>
    </source>
</evidence>
<evidence type="ECO:0000259" key="1">
    <source>
        <dbReference type="Pfam" id="PF11563"/>
    </source>
</evidence>
<dbReference type="SUPFAM" id="SSF46458">
    <property type="entry name" value="Globin-like"/>
    <property type="match status" value="1"/>
</dbReference>
<sequence length="199" mass="22681">MNLYELTRSIIDSIPEQQRFSSQDEVLLMQFKAPLLALEDELVKGFYDEIEANPKINALLGDGARAQREATLRRWWQRTLAGPIDDKYWAWQALVGVVHIKVGVKNPMMMGMWNWILTRLRERVTADVVGSAETAAQVMACVERLALTTQAITAESFLLNYLETVIRLTGFKPALLERMFKTEINLVLAEAREQLGENI</sequence>
<protein>
    <recommendedName>
        <fullName evidence="1">Globin-sensor domain-containing protein</fullName>
    </recommendedName>
</protein>
<proteinExistence type="predicted"/>
<name>A0ABN6PTF7_9BURK</name>
<organism evidence="2 3">
    <name type="scientific">Sphaerotilus microaerophilus</name>
    <dbReference type="NCBI Taxonomy" id="2914710"/>
    <lineage>
        <taxon>Bacteria</taxon>
        <taxon>Pseudomonadati</taxon>
        <taxon>Pseudomonadota</taxon>
        <taxon>Betaproteobacteria</taxon>
        <taxon>Burkholderiales</taxon>
        <taxon>Sphaerotilaceae</taxon>
        <taxon>Sphaerotilus</taxon>
    </lineage>
</organism>
<keyword evidence="3" id="KW-1185">Reference proteome</keyword>
<dbReference type="InterPro" id="IPR044398">
    <property type="entry name" value="Globin-sensor_dom"/>
</dbReference>
<dbReference type="InterPro" id="IPR012292">
    <property type="entry name" value="Globin/Proto"/>
</dbReference>
<reference evidence="2" key="1">
    <citation type="submission" date="2022-04" db="EMBL/GenBank/DDBJ databases">
        <title>Whole genome sequence of Sphaerotilus sp. FB-5.</title>
        <authorList>
            <person name="Takeda M."/>
            <person name="Narihara S."/>
            <person name="Akimoto M."/>
            <person name="Akimoto R."/>
            <person name="Nishiyashiki S."/>
            <person name="Murakami T."/>
        </authorList>
    </citation>
    <scope>NUCLEOTIDE SEQUENCE</scope>
    <source>
        <strain evidence="2">FB-5</strain>
    </source>
</reference>
<feature type="domain" description="Globin-sensor" evidence="1">
    <location>
        <begin position="19"/>
        <end position="158"/>
    </location>
</feature>
<gene>
    <name evidence="2" type="ORF">CATMQ487_49130</name>
</gene>